<feature type="transmembrane region" description="Helical" evidence="1">
    <location>
        <begin position="220"/>
        <end position="245"/>
    </location>
</feature>
<keyword evidence="4" id="KW-1185">Reference proteome</keyword>
<feature type="domain" description="YdbS-like PH" evidence="2">
    <location>
        <begin position="244"/>
        <end position="317"/>
    </location>
</feature>
<proteinExistence type="predicted"/>
<gene>
    <name evidence="3" type="ORF">J6I44_17380</name>
</gene>
<name>A0ABT3PRZ7_9BACT</name>
<feature type="domain" description="YdbS-like PH" evidence="2">
    <location>
        <begin position="390"/>
        <end position="468"/>
    </location>
</feature>
<sequence>MSEPQRQHPVAAITKALDIIRGNFITILILIFIGGGDQAVFTLYWILGTIVALLVWGVISWLRFSFQVEEGELRIEQGVLIRKKLYLTSDRIQVIDISAGIVQRLFGLVAVEVKTAGSSSKEAKISALTQSKAEELKEKLRHGQAPQAVQEAEDEEEKKFVKKYTLDTKDLLIAATTSGRMGVALSVVGAIFSQIDQLISEEQMYQLIETHIPRSTSLSLVIMSAIAILVVAWMLSFVSTIIAYYDFEVEVRDNELLIGRGLFERTQLTIPFNRIQAVQVKEELMRQPLGYVSLVIESAGYGDSQGNSATLFPLIKKGDMYTFLEEVIPEYNYTINDGYQRVPRRALRRYLLRMLWWTLPVILLAWGTVPYGYYAWLLLVPAMLLGYQQYRDAGIRNEDGTLVLSSRLLSKKTAIVKKYRTQATIIKQNPFQRRLNLHDFTVHVASGNQGRSFGVRDLADDTVYEFWQWMEVSEKVSTDPQKNNENGYMPPIEG</sequence>
<keyword evidence="1" id="KW-0472">Membrane</keyword>
<dbReference type="InterPro" id="IPR005182">
    <property type="entry name" value="YdbS-like_PH"/>
</dbReference>
<dbReference type="RefSeq" id="WP_265767428.1">
    <property type="nucleotide sequence ID" value="NZ_JAGGJA010000015.1"/>
</dbReference>
<reference evidence="3 4" key="1">
    <citation type="submission" date="2021-03" db="EMBL/GenBank/DDBJ databases">
        <title>Aliifodinibius sp. nov., a new bacterium isolated from saline soil.</title>
        <authorList>
            <person name="Galisteo C."/>
            <person name="De La Haba R."/>
            <person name="Sanchez-Porro C."/>
            <person name="Ventosa A."/>
        </authorList>
    </citation>
    <scope>NUCLEOTIDE SEQUENCE [LARGE SCALE GENOMIC DNA]</scope>
    <source>
        <strain evidence="3 4">1BSP15-2V2</strain>
    </source>
</reference>
<feature type="domain" description="YdbS-like PH" evidence="2">
    <location>
        <begin position="61"/>
        <end position="139"/>
    </location>
</feature>
<protein>
    <submittedName>
        <fullName evidence="3">PH domain-containing protein</fullName>
    </submittedName>
</protein>
<evidence type="ECO:0000256" key="1">
    <source>
        <dbReference type="SAM" id="Phobius"/>
    </source>
</evidence>
<dbReference type="PANTHER" id="PTHR34473:SF2">
    <property type="entry name" value="UPF0699 TRANSMEMBRANE PROTEIN YDBT"/>
    <property type="match status" value="1"/>
</dbReference>
<dbReference type="PANTHER" id="PTHR34473">
    <property type="entry name" value="UPF0699 TRANSMEMBRANE PROTEIN YDBS"/>
    <property type="match status" value="1"/>
</dbReference>
<dbReference type="Pfam" id="PF03703">
    <property type="entry name" value="bPH_2"/>
    <property type="match status" value="3"/>
</dbReference>
<dbReference type="PIRSF" id="PIRSF026631">
    <property type="entry name" value="UCP026631"/>
    <property type="match status" value="1"/>
</dbReference>
<evidence type="ECO:0000259" key="2">
    <source>
        <dbReference type="Pfam" id="PF03703"/>
    </source>
</evidence>
<feature type="transmembrane region" description="Helical" evidence="1">
    <location>
        <begin position="350"/>
        <end position="367"/>
    </location>
</feature>
<evidence type="ECO:0000313" key="3">
    <source>
        <dbReference type="EMBL" id="MCW9708637.1"/>
    </source>
</evidence>
<feature type="transmembrane region" description="Helical" evidence="1">
    <location>
        <begin position="12"/>
        <end position="35"/>
    </location>
</feature>
<keyword evidence="1" id="KW-1133">Transmembrane helix</keyword>
<keyword evidence="1" id="KW-0812">Transmembrane</keyword>
<dbReference type="Proteomes" id="UP001207918">
    <property type="component" value="Unassembled WGS sequence"/>
</dbReference>
<evidence type="ECO:0000313" key="4">
    <source>
        <dbReference type="Proteomes" id="UP001207918"/>
    </source>
</evidence>
<organism evidence="3 4">
    <name type="scientific">Fodinibius salsisoli</name>
    <dbReference type="NCBI Taxonomy" id="2820877"/>
    <lineage>
        <taxon>Bacteria</taxon>
        <taxon>Pseudomonadati</taxon>
        <taxon>Balneolota</taxon>
        <taxon>Balneolia</taxon>
        <taxon>Balneolales</taxon>
        <taxon>Balneolaceae</taxon>
        <taxon>Fodinibius</taxon>
    </lineage>
</organism>
<comment type="caution">
    <text evidence="3">The sequence shown here is derived from an EMBL/GenBank/DDBJ whole genome shotgun (WGS) entry which is preliminary data.</text>
</comment>
<dbReference type="EMBL" id="JAGGJA010000015">
    <property type="protein sequence ID" value="MCW9708637.1"/>
    <property type="molecule type" value="Genomic_DNA"/>
</dbReference>
<feature type="transmembrane region" description="Helical" evidence="1">
    <location>
        <begin position="171"/>
        <end position="195"/>
    </location>
</feature>
<accession>A0ABT3PRZ7</accession>
<dbReference type="InterPro" id="IPR014529">
    <property type="entry name" value="UCP026631"/>
</dbReference>
<feature type="transmembrane region" description="Helical" evidence="1">
    <location>
        <begin position="41"/>
        <end position="64"/>
    </location>
</feature>